<evidence type="ECO:0000256" key="5">
    <source>
        <dbReference type="SAM" id="MobiDB-lite"/>
    </source>
</evidence>
<feature type="domain" description="RRM" evidence="6">
    <location>
        <begin position="360"/>
        <end position="462"/>
    </location>
</feature>
<feature type="domain" description="RRM" evidence="6">
    <location>
        <begin position="124"/>
        <end position="201"/>
    </location>
</feature>
<accession>A0A7S2SAR9</accession>
<feature type="compositionally biased region" description="Low complexity" evidence="5">
    <location>
        <begin position="615"/>
        <end position="639"/>
    </location>
</feature>
<dbReference type="FunFam" id="3.30.70.330:FF:000385">
    <property type="entry name" value="Polyadenylate-binding protein"/>
    <property type="match status" value="1"/>
</dbReference>
<reference evidence="8" key="1">
    <citation type="submission" date="2021-01" db="EMBL/GenBank/DDBJ databases">
        <authorList>
            <person name="Corre E."/>
            <person name="Pelletier E."/>
            <person name="Niang G."/>
            <person name="Scheremetjew M."/>
            <person name="Finn R."/>
            <person name="Kale V."/>
            <person name="Holt S."/>
            <person name="Cochrane G."/>
            <person name="Meng A."/>
            <person name="Brown T."/>
            <person name="Cohen L."/>
        </authorList>
    </citation>
    <scope>NUCLEOTIDE SEQUENCE</scope>
    <source>
        <strain evidence="8">NY070348D</strain>
    </source>
</reference>
<dbReference type="InterPro" id="IPR002004">
    <property type="entry name" value="PABP_HYD_C"/>
</dbReference>
<protein>
    <recommendedName>
        <fullName evidence="9">PABP</fullName>
    </recommendedName>
</protein>
<feature type="compositionally biased region" description="Low complexity" evidence="5">
    <location>
        <begin position="557"/>
        <end position="578"/>
    </location>
</feature>
<evidence type="ECO:0008006" key="9">
    <source>
        <dbReference type="Google" id="ProtNLM"/>
    </source>
</evidence>
<feature type="domain" description="RRM" evidence="6">
    <location>
        <begin position="36"/>
        <end position="114"/>
    </location>
</feature>
<evidence type="ECO:0000259" key="6">
    <source>
        <dbReference type="PROSITE" id="PS50102"/>
    </source>
</evidence>
<dbReference type="InterPro" id="IPR012677">
    <property type="entry name" value="Nucleotide-bd_a/b_plait_sf"/>
</dbReference>
<organism evidence="8">
    <name type="scientific">Mucochytrium quahogii</name>
    <dbReference type="NCBI Taxonomy" id="96639"/>
    <lineage>
        <taxon>Eukaryota</taxon>
        <taxon>Sar</taxon>
        <taxon>Stramenopiles</taxon>
        <taxon>Bigyra</taxon>
        <taxon>Labyrinthulomycetes</taxon>
        <taxon>Thraustochytrida</taxon>
        <taxon>Thraustochytriidae</taxon>
        <taxon>Mucochytrium</taxon>
    </lineage>
</organism>
<dbReference type="InterPro" id="IPR034364">
    <property type="entry name" value="PABP_RRM1"/>
</dbReference>
<dbReference type="PROSITE" id="PS51309">
    <property type="entry name" value="PABC"/>
    <property type="match status" value="1"/>
</dbReference>
<dbReference type="SMART" id="SM00517">
    <property type="entry name" value="PolyA"/>
    <property type="match status" value="1"/>
</dbReference>
<evidence type="ECO:0000256" key="3">
    <source>
        <dbReference type="ARBA" id="ARBA00022884"/>
    </source>
</evidence>
<feature type="region of interest" description="Disordered" evidence="5">
    <location>
        <begin position="276"/>
        <end position="319"/>
    </location>
</feature>
<dbReference type="FunFam" id="3.30.70.330:FF:000003">
    <property type="entry name" value="Polyadenylate-binding protein"/>
    <property type="match status" value="1"/>
</dbReference>
<feature type="domain" description="RRM" evidence="6">
    <location>
        <begin position="212"/>
        <end position="293"/>
    </location>
</feature>
<feature type="region of interest" description="Disordered" evidence="5">
    <location>
        <begin position="1"/>
        <end position="31"/>
    </location>
</feature>
<proteinExistence type="inferred from homology"/>
<feature type="compositionally biased region" description="Low complexity" evidence="5">
    <location>
        <begin position="1"/>
        <end position="20"/>
    </location>
</feature>
<dbReference type="FunFam" id="1.10.1900.10:FF:000004">
    <property type="entry name" value="Polyadenylate-binding protein"/>
    <property type="match status" value="1"/>
</dbReference>
<evidence type="ECO:0000256" key="1">
    <source>
        <dbReference type="ARBA" id="ARBA00008557"/>
    </source>
</evidence>
<feature type="domain" description="PABC" evidence="7">
    <location>
        <begin position="643"/>
        <end position="720"/>
    </location>
</feature>
<dbReference type="GO" id="GO:0005737">
    <property type="term" value="C:cytoplasm"/>
    <property type="evidence" value="ECO:0007669"/>
    <property type="project" value="UniProtKB-ARBA"/>
</dbReference>
<dbReference type="PANTHER" id="PTHR24012">
    <property type="entry name" value="RNA BINDING PROTEIN"/>
    <property type="match status" value="1"/>
</dbReference>
<dbReference type="InterPro" id="IPR045305">
    <property type="entry name" value="RRM2_I_PABPs"/>
</dbReference>
<dbReference type="Gene3D" id="1.10.1900.10">
    <property type="entry name" value="c-terminal domain of poly(a) binding protein"/>
    <property type="match status" value="1"/>
</dbReference>
<dbReference type="Pfam" id="PF00076">
    <property type="entry name" value="RRM_1"/>
    <property type="match status" value="5"/>
</dbReference>
<dbReference type="InterPro" id="IPR036053">
    <property type="entry name" value="PABP-dom"/>
</dbReference>
<gene>
    <name evidence="8" type="ORF">QSP1433_LOCUS12173</name>
</gene>
<evidence type="ECO:0000259" key="7">
    <source>
        <dbReference type="PROSITE" id="PS51309"/>
    </source>
</evidence>
<sequence>MSANTANAEAAPAEGAAAGEQQVTPPHPAGPGYHSASLYVGDLHPDVTEALLFDIFNAVGPVASIRVCRDAVTRRSLGYAYVNFHHMTDAERALDTMNYTLIKDRPCRMMWSQRDPSLRKTGAGNVFVKNLDLSIDNKALADTFSLFGNILSCKVVTDREGNSLGHGFVHFETLEAAEDAIKKINGMMIAGKEVFVGKFQKRTERAGANDWTNIYVKNLPKHWSDKRVEEVFGACGPIASSVIMKDAEGKSKGFGFVDFEDHDSAAASIELLNKKEFPIDEESEKMPADEEEDKKEGDDKKEDGGKEEDSAAGNTDEKKSKRRMIALFVSRAQKKSERDRELSEKFEQMKMERHSKYQGVNLYVKNLDEKVTDEVLHKEFAIFGSITSVRVMREAPEPVNEDEEPVEEGSEEAEARALRKLGVSKGFGFVCFSSAEEAMRAVTEMQGRMVLGKPIFVALAQRKENRRAHLEAQHTRTRGRGMPMQPGMYPGQPVYMGGVPGAMPGGMPGVMPPQARGNYGYMPGIQMMMPRGVPGRGMPGYPGQPGMPPGGAGGFPQGHPVQMQPQPMGVQMQQPRGQPGRGGRGGARGGRGGRGAGKPEEQGAGFKYNANVRNQPGAQQHPAQMGGQQMPMHQAHHMQPMQPEPLTAAALASASEQEQKNMIGERLYPLIHKDQPELAGKITGMLLEMDNPELLHLLESPDALNSKIQEAIQVLQQHAHSG</sequence>
<dbReference type="PROSITE" id="PS50102">
    <property type="entry name" value="RRM"/>
    <property type="match status" value="4"/>
</dbReference>
<feature type="region of interest" description="Disordered" evidence="5">
    <location>
        <begin position="539"/>
        <end position="639"/>
    </location>
</feature>
<dbReference type="GO" id="GO:0003723">
    <property type="term" value="F:RNA binding"/>
    <property type="evidence" value="ECO:0007669"/>
    <property type="project" value="UniProtKB-UniRule"/>
</dbReference>
<dbReference type="SUPFAM" id="SSF54928">
    <property type="entry name" value="RNA-binding domain, RBD"/>
    <property type="match status" value="3"/>
</dbReference>
<feature type="compositionally biased region" description="Gly residues" evidence="5">
    <location>
        <begin position="579"/>
        <end position="596"/>
    </location>
</feature>
<evidence type="ECO:0000313" key="8">
    <source>
        <dbReference type="EMBL" id="CAD9694592.1"/>
    </source>
</evidence>
<dbReference type="CDD" id="cd12378">
    <property type="entry name" value="RRM1_I_PABPs"/>
    <property type="match status" value="1"/>
</dbReference>
<comment type="similarity">
    <text evidence="1">Belongs to the polyadenylate-binding protein type-1 family.</text>
</comment>
<dbReference type="EMBL" id="HBHK01019259">
    <property type="protein sequence ID" value="CAD9694592.1"/>
    <property type="molecule type" value="Transcribed_RNA"/>
</dbReference>
<dbReference type="InterPro" id="IPR000504">
    <property type="entry name" value="RRM_dom"/>
</dbReference>
<dbReference type="Gene3D" id="3.30.70.330">
    <property type="match status" value="4"/>
</dbReference>
<evidence type="ECO:0000256" key="4">
    <source>
        <dbReference type="PROSITE-ProRule" id="PRU00176"/>
    </source>
</evidence>
<dbReference type="SUPFAM" id="SSF63570">
    <property type="entry name" value="PABC (PABP) domain"/>
    <property type="match status" value="1"/>
</dbReference>
<keyword evidence="2" id="KW-0677">Repeat</keyword>
<dbReference type="CDD" id="cd12379">
    <property type="entry name" value="RRM2_I_PABPs"/>
    <property type="match status" value="1"/>
</dbReference>
<dbReference type="AlphaFoldDB" id="A0A7S2SAR9"/>
<name>A0A7S2SAR9_9STRA</name>
<dbReference type="SMART" id="SM00360">
    <property type="entry name" value="RRM"/>
    <property type="match status" value="4"/>
</dbReference>
<evidence type="ECO:0000256" key="2">
    <source>
        <dbReference type="ARBA" id="ARBA00022737"/>
    </source>
</evidence>
<dbReference type="InterPro" id="IPR035979">
    <property type="entry name" value="RBD_domain_sf"/>
</dbReference>
<dbReference type="Pfam" id="PF00658">
    <property type="entry name" value="MLLE"/>
    <property type="match status" value="1"/>
</dbReference>
<keyword evidence="3 4" id="KW-0694">RNA-binding</keyword>